<name>A0A1E7XCC6_9LACO</name>
<gene>
    <name evidence="1" type="ORF">LASUN_13150</name>
</gene>
<dbReference type="Proteomes" id="UP000177010">
    <property type="component" value="Unassembled WGS sequence"/>
</dbReference>
<evidence type="ECO:0000313" key="2">
    <source>
        <dbReference type="Proteomes" id="UP000177010"/>
    </source>
</evidence>
<dbReference type="EMBL" id="MIQE01000012">
    <property type="protein sequence ID" value="OFA10765.1"/>
    <property type="molecule type" value="Genomic_DNA"/>
</dbReference>
<evidence type="ECO:0000313" key="1">
    <source>
        <dbReference type="EMBL" id="OFA10765.1"/>
    </source>
</evidence>
<sequence>MTNTAGFKRMQARNQQHLIRKIKRITSSEFYNLIVNGEVIVDSDSPLEAVDHGGRTIKLDFHPASRDQRKQLLEEHGLTEETLKRYLKE</sequence>
<dbReference type="AlphaFoldDB" id="A0A1E7XCC6"/>
<proteinExistence type="predicted"/>
<accession>A0A1E7XCC6</accession>
<dbReference type="STRING" id="481719.LASUN_13150"/>
<dbReference type="RefSeq" id="WP_070367840.1">
    <property type="nucleotide sequence ID" value="NZ_JAZHVW010000002.1"/>
</dbReference>
<protein>
    <submittedName>
        <fullName evidence="1">Uncharacterized protein</fullName>
    </submittedName>
</protein>
<reference evidence="1 2" key="1">
    <citation type="submission" date="2016-09" db="EMBL/GenBank/DDBJ databases">
        <title>Genome Sequence of Lactobacillus sunkii Strain CG01.</title>
        <authorList>
            <person name="Poehlein A."/>
            <person name="Gabris C."/>
            <person name="Bengelsdorf F.R."/>
            <person name="Duerre P."/>
            <person name="Daniel R."/>
        </authorList>
    </citation>
    <scope>NUCLEOTIDE SEQUENCE [LARGE SCALE GENOMIC DNA]</scope>
    <source>
        <strain evidence="1 2">CG_D</strain>
    </source>
</reference>
<comment type="caution">
    <text evidence="1">The sequence shown here is derived from an EMBL/GenBank/DDBJ whole genome shotgun (WGS) entry which is preliminary data.</text>
</comment>
<organism evidence="1 2">
    <name type="scientific">Lentilactobacillus sunkii</name>
    <dbReference type="NCBI Taxonomy" id="481719"/>
    <lineage>
        <taxon>Bacteria</taxon>
        <taxon>Bacillati</taxon>
        <taxon>Bacillota</taxon>
        <taxon>Bacilli</taxon>
        <taxon>Lactobacillales</taxon>
        <taxon>Lactobacillaceae</taxon>
        <taxon>Lentilactobacillus</taxon>
    </lineage>
</organism>